<dbReference type="AlphaFoldDB" id="A0A2V0P3K0"/>
<dbReference type="STRING" id="307507.A0A2V0P3K0"/>
<dbReference type="OrthoDB" id="159299at2759"/>
<dbReference type="PANTHER" id="PTHR15371">
    <property type="entry name" value="TIM23"/>
    <property type="match status" value="1"/>
</dbReference>
<feature type="compositionally biased region" description="Low complexity" evidence="5">
    <location>
        <begin position="20"/>
        <end position="33"/>
    </location>
</feature>
<evidence type="ECO:0000313" key="6">
    <source>
        <dbReference type="EMBL" id="GBF94438.1"/>
    </source>
</evidence>
<evidence type="ECO:0000256" key="5">
    <source>
        <dbReference type="SAM" id="MobiDB-lite"/>
    </source>
</evidence>
<name>A0A2V0P3K0_9CHLO</name>
<reference evidence="6 7" key="1">
    <citation type="journal article" date="2018" name="Sci. Rep.">
        <title>Raphidocelis subcapitata (=Pseudokirchneriella subcapitata) provides an insight into genome evolution and environmental adaptations in the Sphaeropleales.</title>
        <authorList>
            <person name="Suzuki S."/>
            <person name="Yamaguchi H."/>
            <person name="Nakajima N."/>
            <person name="Kawachi M."/>
        </authorList>
    </citation>
    <scope>NUCLEOTIDE SEQUENCE [LARGE SCALE GENOMIC DNA]</scope>
    <source>
        <strain evidence="6 7">NIES-35</strain>
    </source>
</reference>
<dbReference type="EMBL" id="BDRX01000051">
    <property type="protein sequence ID" value="GBF94438.1"/>
    <property type="molecule type" value="Genomic_DNA"/>
</dbReference>
<dbReference type="GO" id="GO:0005744">
    <property type="term" value="C:TIM23 mitochondrial import inner membrane translocase complex"/>
    <property type="evidence" value="ECO:0007669"/>
    <property type="project" value="TreeGrafter"/>
</dbReference>
<evidence type="ECO:0000256" key="2">
    <source>
        <dbReference type="ARBA" id="ARBA00022692"/>
    </source>
</evidence>
<evidence type="ECO:0000313" key="7">
    <source>
        <dbReference type="Proteomes" id="UP000247498"/>
    </source>
</evidence>
<gene>
    <name evidence="6" type="ORF">Rsub_07252</name>
</gene>
<evidence type="ECO:0000256" key="4">
    <source>
        <dbReference type="ARBA" id="ARBA00023136"/>
    </source>
</evidence>
<comment type="caution">
    <text evidence="6">The sequence shown here is derived from an EMBL/GenBank/DDBJ whole genome shotgun (WGS) entry which is preliminary data.</text>
</comment>
<comment type="subcellular location">
    <subcellularLocation>
        <location evidence="1">Membrane</location>
        <topology evidence="1">Multi-pass membrane protein</topology>
    </subcellularLocation>
</comment>
<protein>
    <submittedName>
        <fullName evidence="6">Mitochondrial import inner membrane translocase subunit-like</fullName>
    </submittedName>
</protein>
<dbReference type="PANTHER" id="PTHR15371:SF0">
    <property type="entry name" value="SD19278P"/>
    <property type="match status" value="1"/>
</dbReference>
<organism evidence="6 7">
    <name type="scientific">Raphidocelis subcapitata</name>
    <dbReference type="NCBI Taxonomy" id="307507"/>
    <lineage>
        <taxon>Eukaryota</taxon>
        <taxon>Viridiplantae</taxon>
        <taxon>Chlorophyta</taxon>
        <taxon>core chlorophytes</taxon>
        <taxon>Chlorophyceae</taxon>
        <taxon>CS clade</taxon>
        <taxon>Sphaeropleales</taxon>
        <taxon>Selenastraceae</taxon>
        <taxon>Raphidocelis</taxon>
    </lineage>
</organism>
<dbReference type="InterPro" id="IPR045238">
    <property type="entry name" value="Tim23-like"/>
</dbReference>
<keyword evidence="2" id="KW-0812">Transmembrane</keyword>
<dbReference type="GO" id="GO:0030150">
    <property type="term" value="P:protein import into mitochondrial matrix"/>
    <property type="evidence" value="ECO:0007669"/>
    <property type="project" value="TreeGrafter"/>
</dbReference>
<sequence>MGFLDRLVGRQPQPAEEDASAAAQQQQQQQQQPHGGTSTSGEVLRDIAPAAGGGFPGGAAARLYDPYEGISTAVGGRKAAFQLPDGPEFVFQEEAAARRRGWGENLQFYTGLGYLGGGATGFALGGYKFLAQGPTEPALSSAKLRANRLINMSGSLGRRFACASAILGLYFASFESYVYHAADGRVPDGACTAAAGFLTAALFRSPRGPKSASVAGLVGAAATAGLHAARQKWPSL</sequence>
<dbReference type="FunCoup" id="A0A2V0P3K0">
    <property type="interactions" value="1832"/>
</dbReference>
<keyword evidence="3" id="KW-1133">Transmembrane helix</keyword>
<keyword evidence="4" id="KW-0472">Membrane</keyword>
<dbReference type="Proteomes" id="UP000247498">
    <property type="component" value="Unassembled WGS sequence"/>
</dbReference>
<dbReference type="InParanoid" id="A0A2V0P3K0"/>
<evidence type="ECO:0000256" key="1">
    <source>
        <dbReference type="ARBA" id="ARBA00004141"/>
    </source>
</evidence>
<accession>A0A2V0P3K0</accession>
<keyword evidence="7" id="KW-1185">Reference proteome</keyword>
<dbReference type="GO" id="GO:0008320">
    <property type="term" value="F:protein transmembrane transporter activity"/>
    <property type="evidence" value="ECO:0007669"/>
    <property type="project" value="TreeGrafter"/>
</dbReference>
<evidence type="ECO:0000256" key="3">
    <source>
        <dbReference type="ARBA" id="ARBA00022989"/>
    </source>
</evidence>
<feature type="region of interest" description="Disordered" evidence="5">
    <location>
        <begin position="1"/>
        <end position="49"/>
    </location>
</feature>
<dbReference type="Pfam" id="PF02466">
    <property type="entry name" value="Tim17"/>
    <property type="match status" value="1"/>
</dbReference>
<proteinExistence type="predicted"/>